<feature type="domain" description="NADP-dependent oxidoreductase" evidence="1">
    <location>
        <begin position="19"/>
        <end position="274"/>
    </location>
</feature>
<evidence type="ECO:0000259" key="1">
    <source>
        <dbReference type="Pfam" id="PF00248"/>
    </source>
</evidence>
<name>A0ABW9P9M3_9LACO</name>
<dbReference type="Gene3D" id="3.20.20.100">
    <property type="entry name" value="NADP-dependent oxidoreductase domain"/>
    <property type="match status" value="1"/>
</dbReference>
<dbReference type="EMBL" id="VDFN01000012">
    <property type="protein sequence ID" value="MQS45913.1"/>
    <property type="molecule type" value="Genomic_DNA"/>
</dbReference>
<dbReference type="InterPro" id="IPR020471">
    <property type="entry name" value="AKR"/>
</dbReference>
<protein>
    <submittedName>
        <fullName evidence="2">Aldo/keto reductase</fullName>
    </submittedName>
</protein>
<accession>A0ABW9P9M3</accession>
<sequence>MAGDDHLKQITFHNQKTAPIGMGTWRVGEGNAETTKQEIESIHYGLNHGINVIDTAEMYGEGLAETLVGKATQSFDRSDFQIISKFYPYHATPKLIKASLEKSLNRLQTDYLDLYLLHWRGNTPLAETVSGLEDVKKAGYIKDWGVSNFDLSDLNELASVPDGLNCVVNENLYNLTSRGVEYSILPWQKKHNVDFVGYSPFGSDKNEFLKLKPEIKDIAAQKHVTVFQLLLAWAIRNNDVLSIPKTSSLSHFEDNLKALEIEFTPDELDLLDSYYPKPTHETPLDVI</sequence>
<dbReference type="InterPro" id="IPR023210">
    <property type="entry name" value="NADP_OxRdtase_dom"/>
</dbReference>
<organism evidence="2 3">
    <name type="scientific">Companilactobacillus mishanensis</name>
    <dbReference type="NCBI Taxonomy" id="2486008"/>
    <lineage>
        <taxon>Bacteria</taxon>
        <taxon>Bacillati</taxon>
        <taxon>Bacillota</taxon>
        <taxon>Bacilli</taxon>
        <taxon>Lactobacillales</taxon>
        <taxon>Lactobacillaceae</taxon>
        <taxon>Companilactobacillus</taxon>
    </lineage>
</organism>
<dbReference type="PANTHER" id="PTHR43638:SF3">
    <property type="entry name" value="ALDEHYDE REDUCTASE"/>
    <property type="match status" value="1"/>
</dbReference>
<reference evidence="2 3" key="1">
    <citation type="journal article" date="2019" name="Syst. Appl. Microbiol.">
        <title>Polyphasic characterization of two novel Lactobacillus spp. isolated from blown salami packages: Description of Lactobacillus halodurans sp. nov. and Lactobacillus salsicarnum sp. nov.</title>
        <authorList>
            <person name="Schuster J.A."/>
            <person name="Klingl A."/>
            <person name="Vogel R.F."/>
            <person name="Ehrmann M.A."/>
        </authorList>
    </citation>
    <scope>NUCLEOTIDE SEQUENCE [LARGE SCALE GENOMIC DNA]</scope>
    <source>
        <strain evidence="2 3">TMW 1.2098</strain>
    </source>
</reference>
<evidence type="ECO:0000313" key="3">
    <source>
        <dbReference type="Proteomes" id="UP000436655"/>
    </source>
</evidence>
<evidence type="ECO:0000313" key="2">
    <source>
        <dbReference type="EMBL" id="MQS45913.1"/>
    </source>
</evidence>
<dbReference type="InterPro" id="IPR036812">
    <property type="entry name" value="NAD(P)_OxRdtase_dom_sf"/>
</dbReference>
<dbReference type="PRINTS" id="PR00069">
    <property type="entry name" value="ALDKETRDTASE"/>
</dbReference>
<keyword evidence="3" id="KW-1185">Reference proteome</keyword>
<dbReference type="PANTHER" id="PTHR43638">
    <property type="entry name" value="OXIDOREDUCTASE, ALDO/KETO REDUCTASE FAMILY PROTEIN"/>
    <property type="match status" value="1"/>
</dbReference>
<dbReference type="SUPFAM" id="SSF51430">
    <property type="entry name" value="NAD(P)-linked oxidoreductase"/>
    <property type="match status" value="1"/>
</dbReference>
<dbReference type="Pfam" id="PF00248">
    <property type="entry name" value="Aldo_ket_red"/>
    <property type="match status" value="1"/>
</dbReference>
<proteinExistence type="predicted"/>
<comment type="caution">
    <text evidence="2">The sequence shown here is derived from an EMBL/GenBank/DDBJ whole genome shotgun (WGS) entry which is preliminary data.</text>
</comment>
<gene>
    <name evidence="2" type="ORF">FHL03_10490</name>
</gene>
<dbReference type="Proteomes" id="UP000436655">
    <property type="component" value="Unassembled WGS sequence"/>
</dbReference>